<dbReference type="EMBL" id="CAMPGE010001968">
    <property type="protein sequence ID" value="CAI2360772.1"/>
    <property type="molecule type" value="Genomic_DNA"/>
</dbReference>
<evidence type="ECO:0000256" key="2">
    <source>
        <dbReference type="SAM" id="MobiDB-lite"/>
    </source>
</evidence>
<feature type="compositionally biased region" description="Polar residues" evidence="2">
    <location>
        <begin position="523"/>
        <end position="542"/>
    </location>
</feature>
<feature type="region of interest" description="Disordered" evidence="2">
    <location>
        <begin position="417"/>
        <end position="438"/>
    </location>
</feature>
<accession>A0AAD1U5B3</accession>
<feature type="compositionally biased region" description="Basic and acidic residues" evidence="2">
    <location>
        <begin position="479"/>
        <end position="492"/>
    </location>
</feature>
<name>A0AAD1U5B3_EUPCR</name>
<dbReference type="AlphaFoldDB" id="A0AAD1U5B3"/>
<comment type="caution">
    <text evidence="3">The sequence shown here is derived from an EMBL/GenBank/DDBJ whole genome shotgun (WGS) entry which is preliminary data.</text>
</comment>
<protein>
    <submittedName>
        <fullName evidence="3">Uncharacterized protein</fullName>
    </submittedName>
</protein>
<feature type="compositionally biased region" description="Basic and acidic residues" evidence="2">
    <location>
        <begin position="425"/>
        <end position="438"/>
    </location>
</feature>
<proteinExistence type="predicted"/>
<feature type="compositionally biased region" description="Basic and acidic residues" evidence="2">
    <location>
        <begin position="502"/>
        <end position="521"/>
    </location>
</feature>
<dbReference type="Proteomes" id="UP001295684">
    <property type="component" value="Unassembled WGS sequence"/>
</dbReference>
<evidence type="ECO:0000256" key="1">
    <source>
        <dbReference type="SAM" id="Coils"/>
    </source>
</evidence>
<feature type="region of interest" description="Disordered" evidence="2">
    <location>
        <begin position="468"/>
        <end position="565"/>
    </location>
</feature>
<feature type="coiled-coil region" evidence="1">
    <location>
        <begin position="33"/>
        <end position="96"/>
    </location>
</feature>
<sequence>MNTDFEALEADILQRSNSDKDYMDFIIKAFDMARNELNEVQKLERRNKVHLTEISKSTQQNGEMNLLQAKDLKTRISRLEERNESLTEEIKNLSLKNACLFFKETELKEINKDLIAKIKEKSDHFKSQKIRAESINKEKTTIELQLNEVVLEKQRLTGSCSMMREETDQIKRDVSHLEDAKQNLEKKIMEHEQQAHDLGSQIEQLQEKQVILEKNLEDKDTTIQELQEKDAFKAKQIQNHQQEKENWVNDTNCYKTQIEKQNELLLKEEDKIQDLTNRIQVKEDALMKYAEEKLKSDENEKKLLEELSSQKDSLLKSQTEYDEIKQEITELGFGSEDMEHQDLKKIIINFKDIHKENMSSKDRISNLEEEISQKNEDLKKYHDNQEVLSTKNNEIVQNLSNCQQKIRELEENSRAIHEQASQLQLEKEKEKESHEKETKALLAKIQSNYEKKFTGLIKEIIDESQPKGAISDLPNFVPDTEKVLDPNDDKENNPMNEIDPNLQKKDEGSNPEPKVEKDPHMNSEPQQNDPYEGRSSSQNYRGGNNRGKNCGFRGKSQGHKRGRRY</sequence>
<evidence type="ECO:0000313" key="3">
    <source>
        <dbReference type="EMBL" id="CAI2360772.1"/>
    </source>
</evidence>
<gene>
    <name evidence="3" type="ORF">ECRASSUSDP1_LOCUS2077</name>
</gene>
<reference evidence="3" key="1">
    <citation type="submission" date="2023-07" db="EMBL/GenBank/DDBJ databases">
        <authorList>
            <consortium name="AG Swart"/>
            <person name="Singh M."/>
            <person name="Singh A."/>
            <person name="Seah K."/>
            <person name="Emmerich C."/>
        </authorList>
    </citation>
    <scope>NUCLEOTIDE SEQUENCE</scope>
    <source>
        <strain evidence="3">DP1</strain>
    </source>
</reference>
<evidence type="ECO:0000313" key="4">
    <source>
        <dbReference type="Proteomes" id="UP001295684"/>
    </source>
</evidence>
<feature type="coiled-coil region" evidence="1">
    <location>
        <begin position="167"/>
        <end position="307"/>
    </location>
</feature>
<feature type="compositionally biased region" description="Basic residues" evidence="2">
    <location>
        <begin position="556"/>
        <end position="565"/>
    </location>
</feature>
<keyword evidence="4" id="KW-1185">Reference proteome</keyword>
<keyword evidence="1" id="KW-0175">Coiled coil</keyword>
<organism evidence="3 4">
    <name type="scientific">Euplotes crassus</name>
    <dbReference type="NCBI Taxonomy" id="5936"/>
    <lineage>
        <taxon>Eukaryota</taxon>
        <taxon>Sar</taxon>
        <taxon>Alveolata</taxon>
        <taxon>Ciliophora</taxon>
        <taxon>Intramacronucleata</taxon>
        <taxon>Spirotrichea</taxon>
        <taxon>Hypotrichia</taxon>
        <taxon>Euplotida</taxon>
        <taxon>Euplotidae</taxon>
        <taxon>Moneuplotes</taxon>
    </lineage>
</organism>